<dbReference type="AlphaFoldDB" id="A0A6J5V727"/>
<feature type="domain" description="Leucine-rich repeat-containing N-terminal plant-type" evidence="10">
    <location>
        <begin position="22"/>
        <end position="64"/>
    </location>
</feature>
<dbReference type="Pfam" id="PF00560">
    <property type="entry name" value="LRR_1"/>
    <property type="match status" value="1"/>
</dbReference>
<evidence type="ECO:0000256" key="8">
    <source>
        <dbReference type="ARBA" id="ARBA00023170"/>
    </source>
</evidence>
<keyword evidence="8" id="KW-0675">Receptor</keyword>
<evidence type="ECO:0000256" key="1">
    <source>
        <dbReference type="ARBA" id="ARBA00004479"/>
    </source>
</evidence>
<evidence type="ECO:0000256" key="4">
    <source>
        <dbReference type="ARBA" id="ARBA00022729"/>
    </source>
</evidence>
<dbReference type="InterPro" id="IPR013210">
    <property type="entry name" value="LRR_N_plant-typ"/>
</dbReference>
<keyword evidence="2" id="KW-0433">Leucine-rich repeat</keyword>
<keyword evidence="4" id="KW-0732">Signal</keyword>
<evidence type="ECO:0000259" key="10">
    <source>
        <dbReference type="Pfam" id="PF08263"/>
    </source>
</evidence>
<keyword evidence="7" id="KW-0472">Membrane</keyword>
<dbReference type="EMBL" id="CAEKDK010000006">
    <property type="protein sequence ID" value="CAB4284809.1"/>
    <property type="molecule type" value="Genomic_DNA"/>
</dbReference>
<comment type="subcellular location">
    <subcellularLocation>
        <location evidence="1">Membrane</location>
        <topology evidence="1">Single-pass type I membrane protein</topology>
    </subcellularLocation>
</comment>
<organism evidence="11 12">
    <name type="scientific">Prunus armeniaca</name>
    <name type="common">Apricot</name>
    <name type="synonym">Armeniaca vulgaris</name>
    <dbReference type="NCBI Taxonomy" id="36596"/>
    <lineage>
        <taxon>Eukaryota</taxon>
        <taxon>Viridiplantae</taxon>
        <taxon>Streptophyta</taxon>
        <taxon>Embryophyta</taxon>
        <taxon>Tracheophyta</taxon>
        <taxon>Spermatophyta</taxon>
        <taxon>Magnoliopsida</taxon>
        <taxon>eudicotyledons</taxon>
        <taxon>Gunneridae</taxon>
        <taxon>Pentapetalae</taxon>
        <taxon>rosids</taxon>
        <taxon>fabids</taxon>
        <taxon>Rosales</taxon>
        <taxon>Rosaceae</taxon>
        <taxon>Amygdaloideae</taxon>
        <taxon>Amygdaleae</taxon>
        <taxon>Prunus</taxon>
    </lineage>
</organism>
<evidence type="ECO:0000256" key="2">
    <source>
        <dbReference type="ARBA" id="ARBA00022614"/>
    </source>
</evidence>
<dbReference type="PANTHER" id="PTHR48061:SF2">
    <property type="entry name" value="RECEPTOR LIKE PROTEIN 30-LIKE"/>
    <property type="match status" value="1"/>
</dbReference>
<dbReference type="InterPro" id="IPR001611">
    <property type="entry name" value="Leu-rich_rpt"/>
</dbReference>
<keyword evidence="6" id="KW-1133">Transmembrane helix</keyword>
<accession>A0A6J5V727</accession>
<dbReference type="Proteomes" id="UP000507222">
    <property type="component" value="Unassembled WGS sequence"/>
</dbReference>
<dbReference type="PROSITE" id="PS51450">
    <property type="entry name" value="LRR"/>
    <property type="match status" value="1"/>
</dbReference>
<keyword evidence="3" id="KW-0812">Transmembrane</keyword>
<evidence type="ECO:0000256" key="3">
    <source>
        <dbReference type="ARBA" id="ARBA00022692"/>
    </source>
</evidence>
<sequence>MHGCKTYLGIEIANIPKIGPNKDQQQSLLHLKKSLQFDQPSYSTKVISWNSSTDCCSWLGVTCTGNGNVFGLDLSLESISGPIPGSFASFSNLRELDLSSNNISGPIPGILCQLFKLEGVGLEWEQHLRSNSRILCQLFKLEGVGLEWEQHIWSGSRILCQFFKVNFLESQWLSVEWNISQRDLSGTYSTDY</sequence>
<keyword evidence="9" id="KW-0325">Glycoprotein</keyword>
<keyword evidence="5" id="KW-0677">Repeat</keyword>
<evidence type="ECO:0000313" key="12">
    <source>
        <dbReference type="Proteomes" id="UP000507222"/>
    </source>
</evidence>
<evidence type="ECO:0000256" key="6">
    <source>
        <dbReference type="ARBA" id="ARBA00022989"/>
    </source>
</evidence>
<reference evidence="11 12" key="1">
    <citation type="submission" date="2020-05" db="EMBL/GenBank/DDBJ databases">
        <authorList>
            <person name="Campoy J."/>
            <person name="Schneeberger K."/>
            <person name="Spophaly S."/>
        </authorList>
    </citation>
    <scope>NUCLEOTIDE SEQUENCE [LARGE SCALE GENOMIC DNA]</scope>
    <source>
        <strain evidence="11">PruArmRojPasFocal</strain>
    </source>
</reference>
<dbReference type="GO" id="GO:0016020">
    <property type="term" value="C:membrane"/>
    <property type="evidence" value="ECO:0007669"/>
    <property type="project" value="UniProtKB-SubCell"/>
</dbReference>
<dbReference type="Pfam" id="PF08263">
    <property type="entry name" value="LRRNT_2"/>
    <property type="match status" value="1"/>
</dbReference>
<proteinExistence type="predicted"/>
<dbReference type="PANTHER" id="PTHR48061">
    <property type="entry name" value="LEUCINE-RICH REPEAT RECEPTOR PROTEIN KINASE EMS1-LIKE-RELATED"/>
    <property type="match status" value="1"/>
</dbReference>
<evidence type="ECO:0000256" key="7">
    <source>
        <dbReference type="ARBA" id="ARBA00023136"/>
    </source>
</evidence>
<dbReference type="InterPro" id="IPR032675">
    <property type="entry name" value="LRR_dom_sf"/>
</dbReference>
<evidence type="ECO:0000256" key="9">
    <source>
        <dbReference type="ARBA" id="ARBA00023180"/>
    </source>
</evidence>
<dbReference type="Gene3D" id="3.80.10.10">
    <property type="entry name" value="Ribonuclease Inhibitor"/>
    <property type="match status" value="1"/>
</dbReference>
<evidence type="ECO:0000313" key="11">
    <source>
        <dbReference type="EMBL" id="CAB4284809.1"/>
    </source>
</evidence>
<evidence type="ECO:0000256" key="5">
    <source>
        <dbReference type="ARBA" id="ARBA00022737"/>
    </source>
</evidence>
<protein>
    <recommendedName>
        <fullName evidence="10">Leucine-rich repeat-containing N-terminal plant-type domain-containing protein</fullName>
    </recommendedName>
</protein>
<name>A0A6J5V727_PRUAR</name>
<dbReference type="SUPFAM" id="SSF52058">
    <property type="entry name" value="L domain-like"/>
    <property type="match status" value="1"/>
</dbReference>
<gene>
    <name evidence="11" type="ORF">CURHAP_LOCUS40436</name>
</gene>
<dbReference type="InterPro" id="IPR046956">
    <property type="entry name" value="RLP23-like"/>
</dbReference>